<reference evidence="1" key="1">
    <citation type="submission" date="2020-11" db="EMBL/GenBank/DDBJ databases">
        <authorList>
            <consortium name="DOE Joint Genome Institute"/>
            <person name="Ahrendt S."/>
            <person name="Riley R."/>
            <person name="Andreopoulos W."/>
            <person name="Labutti K."/>
            <person name="Pangilinan J."/>
            <person name="Ruiz-Duenas F.J."/>
            <person name="Barrasa J.M."/>
            <person name="Sanchez-Garcia M."/>
            <person name="Camarero S."/>
            <person name="Miyauchi S."/>
            <person name="Serrano A."/>
            <person name="Linde D."/>
            <person name="Babiker R."/>
            <person name="Drula E."/>
            <person name="Ayuso-Fernandez I."/>
            <person name="Pacheco R."/>
            <person name="Padilla G."/>
            <person name="Ferreira P."/>
            <person name="Barriuso J."/>
            <person name="Kellner H."/>
            <person name="Castanera R."/>
            <person name="Alfaro M."/>
            <person name="Ramirez L."/>
            <person name="Pisabarro A.G."/>
            <person name="Kuo A."/>
            <person name="Tritt A."/>
            <person name="Lipzen A."/>
            <person name="He G."/>
            <person name="Yan M."/>
            <person name="Ng V."/>
            <person name="Cullen D."/>
            <person name="Martin F."/>
            <person name="Rosso M.-N."/>
            <person name="Henrissat B."/>
            <person name="Hibbett D."/>
            <person name="Martinez A.T."/>
            <person name="Grigoriev I.V."/>
        </authorList>
    </citation>
    <scope>NUCLEOTIDE SEQUENCE</scope>
    <source>
        <strain evidence="1">CBS 506.95</strain>
    </source>
</reference>
<feature type="non-terminal residue" evidence="1">
    <location>
        <position position="1"/>
    </location>
</feature>
<sequence length="62" mass="7024">AYIEWYQNISPIPDKIQGMYSIRKVHSSTNSPSCSIVSVSDIRQSCMLFPQFGASKSWPLDK</sequence>
<dbReference type="AlphaFoldDB" id="A0A9P6BBQ8"/>
<protein>
    <submittedName>
        <fullName evidence="1">Uncharacterized protein</fullName>
    </submittedName>
</protein>
<dbReference type="Proteomes" id="UP000807306">
    <property type="component" value="Unassembled WGS sequence"/>
</dbReference>
<evidence type="ECO:0000313" key="1">
    <source>
        <dbReference type="EMBL" id="KAF9521463.1"/>
    </source>
</evidence>
<proteinExistence type="predicted"/>
<comment type="caution">
    <text evidence="1">The sequence shown here is derived from an EMBL/GenBank/DDBJ whole genome shotgun (WGS) entry which is preliminary data.</text>
</comment>
<evidence type="ECO:0000313" key="2">
    <source>
        <dbReference type="Proteomes" id="UP000807306"/>
    </source>
</evidence>
<dbReference type="EMBL" id="MU158057">
    <property type="protein sequence ID" value="KAF9521463.1"/>
    <property type="molecule type" value="Genomic_DNA"/>
</dbReference>
<organism evidence="1 2">
    <name type="scientific">Crepidotus variabilis</name>
    <dbReference type="NCBI Taxonomy" id="179855"/>
    <lineage>
        <taxon>Eukaryota</taxon>
        <taxon>Fungi</taxon>
        <taxon>Dikarya</taxon>
        <taxon>Basidiomycota</taxon>
        <taxon>Agaricomycotina</taxon>
        <taxon>Agaricomycetes</taxon>
        <taxon>Agaricomycetidae</taxon>
        <taxon>Agaricales</taxon>
        <taxon>Agaricineae</taxon>
        <taxon>Crepidotaceae</taxon>
        <taxon>Crepidotus</taxon>
    </lineage>
</organism>
<keyword evidence="2" id="KW-1185">Reference proteome</keyword>
<gene>
    <name evidence="1" type="ORF">CPB83DRAFT_778693</name>
</gene>
<name>A0A9P6BBQ8_9AGAR</name>
<dbReference type="OrthoDB" id="3244185at2759"/>
<accession>A0A9P6BBQ8</accession>